<dbReference type="SUPFAM" id="SSF53756">
    <property type="entry name" value="UDP-Glycosyltransferase/glycogen phosphorylase"/>
    <property type="match status" value="1"/>
</dbReference>
<dbReference type="Proteomes" id="UP000030520">
    <property type="component" value="Unassembled WGS sequence"/>
</dbReference>
<dbReference type="InterPro" id="IPR002201">
    <property type="entry name" value="Glyco_trans_9"/>
</dbReference>
<gene>
    <name evidence="3" type="ORF">NL53_05280</name>
</gene>
<keyword evidence="1" id="KW-0328">Glycosyltransferase</keyword>
<comment type="caution">
    <text evidence="3">The sequence shown here is derived from an EMBL/GenBank/DDBJ whole genome shotgun (WGS) entry which is preliminary data.</text>
</comment>
<evidence type="ECO:0000313" key="4">
    <source>
        <dbReference type="Proteomes" id="UP000030520"/>
    </source>
</evidence>
<reference evidence="3 4" key="1">
    <citation type="submission" date="2014-10" db="EMBL/GenBank/DDBJ databases">
        <title>Genome sequencing of Vibrio variabilis T01.</title>
        <authorList>
            <person name="Chan K.-G."/>
            <person name="Mohamad N.I."/>
        </authorList>
    </citation>
    <scope>NUCLEOTIDE SEQUENCE [LARGE SCALE GENOMIC DNA]</scope>
    <source>
        <strain evidence="3 4">T01</strain>
    </source>
</reference>
<evidence type="ECO:0000313" key="3">
    <source>
        <dbReference type="EMBL" id="KHA61723.1"/>
    </source>
</evidence>
<dbReference type="Gene3D" id="3.40.50.2000">
    <property type="entry name" value="Glycogen Phosphorylase B"/>
    <property type="match status" value="2"/>
</dbReference>
<organism evidence="3 4">
    <name type="scientific">Vibrio variabilis</name>
    <dbReference type="NCBI Taxonomy" id="990271"/>
    <lineage>
        <taxon>Bacteria</taxon>
        <taxon>Pseudomonadati</taxon>
        <taxon>Pseudomonadota</taxon>
        <taxon>Gammaproteobacteria</taxon>
        <taxon>Vibrionales</taxon>
        <taxon>Vibrionaceae</taxon>
        <taxon>Vibrio</taxon>
    </lineage>
</organism>
<dbReference type="Pfam" id="PF01075">
    <property type="entry name" value="Glyco_transf_9"/>
    <property type="match status" value="1"/>
</dbReference>
<sequence length="322" mass="36607">MTNIAVFVPSRRHFGNVMTQIPFLTCLKTVYPDAKVSIWTKVENSKHFASLGVVDEFVNYKSFNLPKIVSQLNKHNYTHIYNLYSGSEKVHLAMALCKTKKTYGHSDKSYHRFFYDKHFKISKGLQYIANSHLSLLNNVHGTNFIPEVIGTLTESNEDVRLDALTLLPCGGAGDFKKWPINNYLELADKLTKTSDTIHRVNIILGPDEAVLEKDIPKKMNRKDVNIYVCPSVPELINIAKTSCLSVTNDCGPGHIFQMVGTPVITVWGWSNEKNSPYKTMQEWFYSHEHSWTVTPPEQKKSIDAISVDKVYRLAHTQLLTLS</sequence>
<keyword evidence="4" id="KW-1185">Reference proteome</keyword>
<dbReference type="PANTHER" id="PTHR30160">
    <property type="entry name" value="TETRAACYLDISACCHARIDE 4'-KINASE-RELATED"/>
    <property type="match status" value="1"/>
</dbReference>
<dbReference type="EMBL" id="JRWM01000005">
    <property type="protein sequence ID" value="KHA61723.1"/>
    <property type="molecule type" value="Genomic_DNA"/>
</dbReference>
<evidence type="ECO:0000256" key="1">
    <source>
        <dbReference type="ARBA" id="ARBA00022676"/>
    </source>
</evidence>
<accession>A0ABR4YE21</accession>
<keyword evidence="2" id="KW-0808">Transferase</keyword>
<proteinExistence type="predicted"/>
<protein>
    <submittedName>
        <fullName evidence="3">Uncharacterized protein</fullName>
    </submittedName>
</protein>
<evidence type="ECO:0000256" key="2">
    <source>
        <dbReference type="ARBA" id="ARBA00022679"/>
    </source>
</evidence>
<dbReference type="InterPro" id="IPR051199">
    <property type="entry name" value="LPS_LOS_Heptosyltrfase"/>
</dbReference>
<name>A0ABR4YE21_9VIBR</name>